<sequence length="750" mass="78026">MADDKSGNVVQSTIIRVDHLCCQGEAALVRKLLEPFEACLQKQTREGAKTNDITSCANQNPCIARLAHCAPQAAEIVRILNTKQLGASIADAGASGSGGGGASLTGAEVMRSLVTALQILLFCGALGLNLYGVLPTIALGLAGGSILLSWPMFHSARASSCAYLSVRRGLPNVEFLMTVAALGSVVLGDYVEAASVGAIVSLMDMVKFFFVERFERQLRGAANGPPPKVDMPGGSSKPAGDVYIVRAGDAIPTDGVVTTGKASVDESRLTGEAMPIEKEQGASVKSGAIVASGYMEVKADASADKSFTASLGTLSETEETVSRFAKFYTPAIILAAAAIGYQFLVVLVAGCPCALLGAAPFAYGAALAALAKRHSLLLKQSTALEALSRMKYIGLDKTGTLTKGQFDLVEFVVFSSTYTKEQLHRWLAAVEVRDNHPIARSIVQSYTGCVVNFAGSDELPMVNPFKRHGRNGVTGGIDGKIVGVGIEHPIVCNKDFIDFVGAEIPPTMAKTIQDISCEGRTVLYATVEADAEPEVAAVLVLQDGLKPASVEVISRLRSLGVTPLLLTGDKGGPATSVAAEVGIKAEDARILLAKSFPDDAGPAHKAAPLLPTAKAKSKRGPIAVGFVGAASAALERDGLNDMAALASAHVGVVLQEIGSQATLDAASAVLQSDIGERLPPRWCVLERELPAAIVLARRTTSLVLFNVLLALSFNLAVVVAAATVGLPLWLSVAADNLGLLVVLAHSPGWQ</sequence>
<dbReference type="InterPro" id="IPR023298">
    <property type="entry name" value="ATPase_P-typ_TM_dom_sf"/>
</dbReference>
<reference evidence="9" key="1">
    <citation type="journal article" date="2013" name="Nature">
        <title>Pan genome of the phytoplankton Emiliania underpins its global distribution.</title>
        <authorList>
            <person name="Read B.A."/>
            <person name="Kegel J."/>
            <person name="Klute M.J."/>
            <person name="Kuo A."/>
            <person name="Lefebvre S.C."/>
            <person name="Maumus F."/>
            <person name="Mayer C."/>
            <person name="Miller J."/>
            <person name="Monier A."/>
            <person name="Salamov A."/>
            <person name="Young J."/>
            <person name="Aguilar M."/>
            <person name="Claverie J.M."/>
            <person name="Frickenhaus S."/>
            <person name="Gonzalez K."/>
            <person name="Herman E.K."/>
            <person name="Lin Y.C."/>
            <person name="Napier J."/>
            <person name="Ogata H."/>
            <person name="Sarno A.F."/>
            <person name="Shmutz J."/>
            <person name="Schroeder D."/>
            <person name="de Vargas C."/>
            <person name="Verret F."/>
            <person name="von Dassow P."/>
            <person name="Valentin K."/>
            <person name="Van de Peer Y."/>
            <person name="Wheeler G."/>
            <person name="Dacks J.B."/>
            <person name="Delwiche C.F."/>
            <person name="Dyhrman S.T."/>
            <person name="Glockner G."/>
            <person name="John U."/>
            <person name="Richards T."/>
            <person name="Worden A.Z."/>
            <person name="Zhang X."/>
            <person name="Grigoriev I.V."/>
            <person name="Allen A.E."/>
            <person name="Bidle K."/>
            <person name="Borodovsky M."/>
            <person name="Bowler C."/>
            <person name="Brownlee C."/>
            <person name="Cock J.M."/>
            <person name="Elias M."/>
            <person name="Gladyshev V.N."/>
            <person name="Groth M."/>
            <person name="Guda C."/>
            <person name="Hadaegh A."/>
            <person name="Iglesias-Rodriguez M.D."/>
            <person name="Jenkins J."/>
            <person name="Jones B.M."/>
            <person name="Lawson T."/>
            <person name="Leese F."/>
            <person name="Lindquist E."/>
            <person name="Lobanov A."/>
            <person name="Lomsadze A."/>
            <person name="Malik S.B."/>
            <person name="Marsh M.E."/>
            <person name="Mackinder L."/>
            <person name="Mock T."/>
            <person name="Mueller-Roeber B."/>
            <person name="Pagarete A."/>
            <person name="Parker M."/>
            <person name="Probert I."/>
            <person name="Quesneville H."/>
            <person name="Raines C."/>
            <person name="Rensing S.A."/>
            <person name="Riano-Pachon D.M."/>
            <person name="Richier S."/>
            <person name="Rokitta S."/>
            <person name="Shiraiwa Y."/>
            <person name="Soanes D.M."/>
            <person name="van der Giezen M."/>
            <person name="Wahlund T.M."/>
            <person name="Williams B."/>
            <person name="Wilson W."/>
            <person name="Wolfe G."/>
            <person name="Wurch L.L."/>
        </authorList>
    </citation>
    <scope>NUCLEOTIDE SEQUENCE</scope>
</reference>
<dbReference type="InterPro" id="IPR023214">
    <property type="entry name" value="HAD_sf"/>
</dbReference>
<comment type="subcellular location">
    <subcellularLocation>
        <location evidence="1">Membrane</location>
    </subcellularLocation>
</comment>
<evidence type="ECO:0000313" key="9">
    <source>
        <dbReference type="Proteomes" id="UP000013827"/>
    </source>
</evidence>
<dbReference type="SUPFAM" id="SSF81653">
    <property type="entry name" value="Calcium ATPase, transduction domain A"/>
    <property type="match status" value="1"/>
</dbReference>
<dbReference type="InterPro" id="IPR008250">
    <property type="entry name" value="ATPase_P-typ_transduc_dom_A_sf"/>
</dbReference>
<evidence type="ECO:0000256" key="5">
    <source>
        <dbReference type="ARBA" id="ARBA00023136"/>
    </source>
</evidence>
<feature type="transmembrane region" description="Helical" evidence="6">
    <location>
        <begin position="327"/>
        <end position="348"/>
    </location>
</feature>
<dbReference type="InterPro" id="IPR059000">
    <property type="entry name" value="ATPase_P-type_domA"/>
</dbReference>
<dbReference type="HOGENOM" id="CLU_400341_0_0_1"/>
<reference evidence="8" key="2">
    <citation type="submission" date="2024-10" db="UniProtKB">
        <authorList>
            <consortium name="EnsemblProtists"/>
        </authorList>
    </citation>
    <scope>IDENTIFICATION</scope>
</reference>
<dbReference type="InterPro" id="IPR051014">
    <property type="entry name" value="Cation_Transport_ATPase_IB"/>
</dbReference>
<evidence type="ECO:0000256" key="3">
    <source>
        <dbReference type="ARBA" id="ARBA00022692"/>
    </source>
</evidence>
<dbReference type="PROSITE" id="PS00154">
    <property type="entry name" value="ATPASE_E1_E2"/>
    <property type="match status" value="1"/>
</dbReference>
<dbReference type="Proteomes" id="UP000013827">
    <property type="component" value="Unassembled WGS sequence"/>
</dbReference>
<dbReference type="InterPro" id="IPR018303">
    <property type="entry name" value="ATPase_P-typ_P_site"/>
</dbReference>
<name>A0A0D3KDC3_EMIH1</name>
<feature type="domain" description="P-type ATPase A" evidence="7">
    <location>
        <begin position="239"/>
        <end position="312"/>
    </location>
</feature>
<dbReference type="EnsemblProtists" id="EOD33758">
    <property type="protein sequence ID" value="EOD33758"/>
    <property type="gene ID" value="EMIHUDRAFT_229251"/>
</dbReference>
<dbReference type="KEGG" id="ehx:EMIHUDRAFT_229251"/>
<feature type="transmembrane region" description="Helical" evidence="6">
    <location>
        <begin position="703"/>
        <end position="730"/>
    </location>
</feature>
<evidence type="ECO:0000259" key="7">
    <source>
        <dbReference type="Pfam" id="PF00122"/>
    </source>
</evidence>
<comment type="similarity">
    <text evidence="2">Belongs to the cation transport ATPase (P-type) (TC 3.A.3) family. Type IB subfamily.</text>
</comment>
<evidence type="ECO:0000256" key="2">
    <source>
        <dbReference type="ARBA" id="ARBA00006024"/>
    </source>
</evidence>
<proteinExistence type="inferred from homology"/>
<keyword evidence="4 6" id="KW-1133">Transmembrane helix</keyword>
<dbReference type="SUPFAM" id="SSF81665">
    <property type="entry name" value="Calcium ATPase, transmembrane domain M"/>
    <property type="match status" value="1"/>
</dbReference>
<dbReference type="OMA" id="SFDEWIY"/>
<dbReference type="Pfam" id="PF00122">
    <property type="entry name" value="E1-E2_ATPase"/>
    <property type="match status" value="1"/>
</dbReference>
<dbReference type="Gene3D" id="3.40.1110.10">
    <property type="entry name" value="Calcium-transporting ATPase, cytoplasmic domain N"/>
    <property type="match status" value="1"/>
</dbReference>
<dbReference type="GO" id="GO:0016020">
    <property type="term" value="C:membrane"/>
    <property type="evidence" value="ECO:0007669"/>
    <property type="project" value="UniProtKB-SubCell"/>
</dbReference>
<dbReference type="PANTHER" id="PTHR48085:SF5">
    <property type="entry name" value="CADMIUM_ZINC-TRANSPORTING ATPASE HMA4-RELATED"/>
    <property type="match status" value="1"/>
</dbReference>
<dbReference type="Gene3D" id="3.40.50.1000">
    <property type="entry name" value="HAD superfamily/HAD-like"/>
    <property type="match status" value="1"/>
</dbReference>
<dbReference type="NCBIfam" id="TIGR01494">
    <property type="entry name" value="ATPase_P-type"/>
    <property type="match status" value="1"/>
</dbReference>
<keyword evidence="9" id="KW-1185">Reference proteome</keyword>
<feature type="transmembrane region" description="Helical" evidence="6">
    <location>
        <begin position="354"/>
        <end position="371"/>
    </location>
</feature>
<keyword evidence="5 6" id="KW-0472">Membrane</keyword>
<dbReference type="PaxDb" id="2903-EOD33758"/>
<dbReference type="PRINTS" id="PR00119">
    <property type="entry name" value="CATATPASE"/>
</dbReference>
<dbReference type="GO" id="GO:0016887">
    <property type="term" value="F:ATP hydrolysis activity"/>
    <property type="evidence" value="ECO:0007669"/>
    <property type="project" value="InterPro"/>
</dbReference>
<keyword evidence="3 6" id="KW-0812">Transmembrane</keyword>
<accession>A0A0D3KDC3</accession>
<dbReference type="InterPro" id="IPR001757">
    <property type="entry name" value="P_typ_ATPase"/>
</dbReference>
<dbReference type="PANTHER" id="PTHR48085">
    <property type="entry name" value="CADMIUM/ZINC-TRANSPORTING ATPASE HMA2-RELATED"/>
    <property type="match status" value="1"/>
</dbReference>
<dbReference type="InterPro" id="IPR036412">
    <property type="entry name" value="HAD-like_sf"/>
</dbReference>
<protein>
    <recommendedName>
        <fullName evidence="7">P-type ATPase A domain-containing protein</fullName>
    </recommendedName>
</protein>
<dbReference type="GeneID" id="17279028"/>
<evidence type="ECO:0000256" key="6">
    <source>
        <dbReference type="SAM" id="Phobius"/>
    </source>
</evidence>
<dbReference type="Gene3D" id="2.70.150.10">
    <property type="entry name" value="Calcium-transporting ATPase, cytoplasmic transduction domain A"/>
    <property type="match status" value="1"/>
</dbReference>
<dbReference type="STRING" id="2903.R1DE52"/>
<dbReference type="Pfam" id="PF00702">
    <property type="entry name" value="Hydrolase"/>
    <property type="match status" value="1"/>
</dbReference>
<evidence type="ECO:0000256" key="1">
    <source>
        <dbReference type="ARBA" id="ARBA00004370"/>
    </source>
</evidence>
<evidence type="ECO:0000313" key="8">
    <source>
        <dbReference type="EnsemblProtists" id="EOD33758"/>
    </source>
</evidence>
<dbReference type="RefSeq" id="XP_005786187.1">
    <property type="nucleotide sequence ID" value="XM_005786130.1"/>
</dbReference>
<organism evidence="8 9">
    <name type="scientific">Emiliania huxleyi (strain CCMP1516)</name>
    <dbReference type="NCBI Taxonomy" id="280463"/>
    <lineage>
        <taxon>Eukaryota</taxon>
        <taxon>Haptista</taxon>
        <taxon>Haptophyta</taxon>
        <taxon>Prymnesiophyceae</taxon>
        <taxon>Isochrysidales</taxon>
        <taxon>Noelaerhabdaceae</taxon>
        <taxon>Emiliania</taxon>
    </lineage>
</organism>
<dbReference type="InterPro" id="IPR023299">
    <property type="entry name" value="ATPase_P-typ_cyto_dom_N"/>
</dbReference>
<dbReference type="GO" id="GO:0005524">
    <property type="term" value="F:ATP binding"/>
    <property type="evidence" value="ECO:0007669"/>
    <property type="project" value="InterPro"/>
</dbReference>
<dbReference type="eggNOG" id="KOG0207">
    <property type="taxonomic scope" value="Eukaryota"/>
</dbReference>
<dbReference type="GO" id="GO:0022857">
    <property type="term" value="F:transmembrane transporter activity"/>
    <property type="evidence" value="ECO:0007669"/>
    <property type="project" value="TreeGrafter"/>
</dbReference>
<feature type="transmembrane region" description="Helical" evidence="6">
    <location>
        <begin position="113"/>
        <end position="131"/>
    </location>
</feature>
<dbReference type="SUPFAM" id="SSF56784">
    <property type="entry name" value="HAD-like"/>
    <property type="match status" value="1"/>
</dbReference>
<dbReference type="AlphaFoldDB" id="A0A0D3KDC3"/>
<evidence type="ECO:0000256" key="4">
    <source>
        <dbReference type="ARBA" id="ARBA00022989"/>
    </source>
</evidence>